<evidence type="ECO:0000259" key="1">
    <source>
        <dbReference type="Pfam" id="PF14289"/>
    </source>
</evidence>
<gene>
    <name evidence="2" type="ORF">HMPREF0658_1809</name>
</gene>
<name>E0NUF6_9BACT</name>
<dbReference type="STRING" id="862515.HMPREF0658_1809"/>
<keyword evidence="2" id="KW-0560">Oxidoreductase</keyword>
<dbReference type="Proteomes" id="UP000004394">
    <property type="component" value="Unassembled WGS sequence"/>
</dbReference>
<dbReference type="GO" id="GO:0004601">
    <property type="term" value="F:peroxidase activity"/>
    <property type="evidence" value="ECO:0007669"/>
    <property type="project" value="UniProtKB-KW"/>
</dbReference>
<dbReference type="InterPro" id="IPR025380">
    <property type="entry name" value="DUF4369"/>
</dbReference>
<dbReference type="BioCyc" id="PMAR862515-HMP:GMOO-1834-MONOMER"/>
<protein>
    <submittedName>
        <fullName evidence="2">Antioxidant, AhpC/TSA family</fullName>
        <ecNumber evidence="2">1.11.1.15</ecNumber>
    </submittedName>
</protein>
<evidence type="ECO:0000313" key="2">
    <source>
        <dbReference type="EMBL" id="EFM01247.1"/>
    </source>
</evidence>
<reference evidence="2" key="1">
    <citation type="submission" date="2010-07" db="EMBL/GenBank/DDBJ databases">
        <authorList>
            <person name="Muzny D."/>
            <person name="Qin X."/>
            <person name="Deng J."/>
            <person name="Jiang H."/>
            <person name="Liu Y."/>
            <person name="Qu J."/>
            <person name="Song X.-Z."/>
            <person name="Zhang L."/>
            <person name="Thornton R."/>
            <person name="Coyle M."/>
            <person name="Francisco L."/>
            <person name="Jackson L."/>
            <person name="Javaid M."/>
            <person name="Korchina V."/>
            <person name="Kovar C."/>
            <person name="Mata R."/>
            <person name="Mathew T."/>
            <person name="Ngo R."/>
            <person name="Nguyen L."/>
            <person name="Nguyen N."/>
            <person name="Okwuonu G."/>
            <person name="Ongeri F."/>
            <person name="Pham C."/>
            <person name="Simmons D."/>
            <person name="Wilczek-Boney K."/>
            <person name="Hale W."/>
            <person name="Jakkamsetti A."/>
            <person name="Pham P."/>
            <person name="Ruth R."/>
            <person name="San Lucas F."/>
            <person name="Warren J."/>
            <person name="Zhang J."/>
            <person name="Zhao Z."/>
            <person name="Zhou C."/>
            <person name="Zhu D."/>
            <person name="Lee S."/>
            <person name="Bess C."/>
            <person name="Blankenburg K."/>
            <person name="Forbes L."/>
            <person name="Fu Q."/>
            <person name="Gubbala S."/>
            <person name="Hirani K."/>
            <person name="Jayaseelan J.C."/>
            <person name="Lara F."/>
            <person name="Munidasa M."/>
            <person name="Palculict T."/>
            <person name="Patil S."/>
            <person name="Pu L.-L."/>
            <person name="Saada N."/>
            <person name="Tang L."/>
            <person name="Weissenberger G."/>
            <person name="Zhu Y."/>
            <person name="Hemphill L."/>
            <person name="Shang Y."/>
            <person name="Youmans B."/>
            <person name="Ayvaz T."/>
            <person name="Ross M."/>
            <person name="Santibanez J."/>
            <person name="Aqrawi P."/>
            <person name="Gross S."/>
            <person name="Joshi V."/>
            <person name="Fowler G."/>
            <person name="Nazareth L."/>
            <person name="Reid J."/>
            <person name="Worley K."/>
            <person name="Petrosino J."/>
            <person name="Highlander S."/>
            <person name="Gibbs R."/>
        </authorList>
    </citation>
    <scope>NUCLEOTIDE SEQUENCE [LARGE SCALE GENOMIC DNA]</scope>
    <source>
        <strain evidence="2">DSM 16973</strain>
    </source>
</reference>
<dbReference type="EC" id="1.11.1.15" evidence="2"/>
<keyword evidence="3" id="KW-1185">Reference proteome</keyword>
<dbReference type="EMBL" id="AEEI01000052">
    <property type="protein sequence ID" value="EFM01247.1"/>
    <property type="molecule type" value="Genomic_DNA"/>
</dbReference>
<dbReference type="AlphaFoldDB" id="E0NUF6"/>
<proteinExistence type="predicted"/>
<dbReference type="PROSITE" id="PS51257">
    <property type="entry name" value="PROKAR_LIPOPROTEIN"/>
    <property type="match status" value="1"/>
</dbReference>
<accession>E0NUF6</accession>
<dbReference type="SUPFAM" id="SSF52833">
    <property type="entry name" value="Thioredoxin-like"/>
    <property type="match status" value="1"/>
</dbReference>
<organism evidence="2 3">
    <name type="scientific">Hoylesella marshii DSM 16973 = JCM 13450</name>
    <dbReference type="NCBI Taxonomy" id="862515"/>
    <lineage>
        <taxon>Bacteria</taxon>
        <taxon>Pseudomonadati</taxon>
        <taxon>Bacteroidota</taxon>
        <taxon>Bacteroidia</taxon>
        <taxon>Bacteroidales</taxon>
        <taxon>Prevotellaceae</taxon>
        <taxon>Hoylesella</taxon>
    </lineage>
</organism>
<dbReference type="Pfam" id="PF14289">
    <property type="entry name" value="DUF4369"/>
    <property type="match status" value="1"/>
</dbReference>
<dbReference type="HOGENOM" id="CLU_042529_1_0_10"/>
<dbReference type="Gene3D" id="3.40.30.10">
    <property type="entry name" value="Glutaredoxin"/>
    <property type="match status" value="1"/>
</dbReference>
<sequence length="332" mass="37428">MKRLTYLIFLTLVLVSCGSRSGHFKLSGHLLNLNQGEFYVYSLDGGIQGIDTIKVQGGRFTYDIACERPSILMLVFPNFSEQPIFATAGEAIEINGDASHLKEMKVEGTDDNELMTDFRELILHASPPEETRLAGQFIEKHPASPVALYLVRKYFILSERPDYRRALSLLDLLAKEQEKNGLLVRMRQQVVSMLSTRQDMPLPSFSATDVKGNRISKAMLGKGIALINVWTSWSFESIETQRQLRQLQQRTGNKLTLLSISLDASKNECLQTIKQDSIKWPTICDERMFDGSLVKTLNISTLPDNILLKNGKIIARGLSQEALLHKLDELLK</sequence>
<feature type="domain" description="DUF4369" evidence="1">
    <location>
        <begin position="24"/>
        <end position="115"/>
    </location>
</feature>
<dbReference type="RefSeq" id="WP_006950109.1">
    <property type="nucleotide sequence ID" value="NZ_BAJI01000004.1"/>
</dbReference>
<evidence type="ECO:0000313" key="3">
    <source>
        <dbReference type="Proteomes" id="UP000004394"/>
    </source>
</evidence>
<keyword evidence="2" id="KW-0575">Peroxidase</keyword>
<dbReference type="OrthoDB" id="637389at2"/>
<dbReference type="InterPro" id="IPR036249">
    <property type="entry name" value="Thioredoxin-like_sf"/>
</dbReference>
<dbReference type="eggNOG" id="COG0526">
    <property type="taxonomic scope" value="Bacteria"/>
</dbReference>
<comment type="caution">
    <text evidence="2">The sequence shown here is derived from an EMBL/GenBank/DDBJ whole genome shotgun (WGS) entry which is preliminary data.</text>
</comment>